<proteinExistence type="predicted"/>
<gene>
    <name evidence="1" type="ORF">PSON_ATCC_30995.1.T1000003</name>
</gene>
<reference evidence="1" key="1">
    <citation type="submission" date="2021-01" db="EMBL/GenBank/DDBJ databases">
        <authorList>
            <consortium name="Genoscope - CEA"/>
            <person name="William W."/>
        </authorList>
    </citation>
    <scope>NUCLEOTIDE SEQUENCE</scope>
</reference>
<accession>A0A8S1Q8U1</accession>
<dbReference type="Proteomes" id="UP000692954">
    <property type="component" value="Unassembled WGS sequence"/>
</dbReference>
<sequence length="644" mass="76893">MSNQFENQNICQEIQTFKEKPQNYVVDAWNYYKDMKIKIQIQITITKDDYIIYSSNGAILRAEKFNDASNNPIIFKNMEQIRHLSWESDNRFNEKKNGKSIAFWNGNTLINVGGYYKKGLRQGQWKELMKHYGSEAKVFEFGEYYNDRRIRKWIYIYNNKKIDGGSYNTQGLKQGKWNELSDNFQNQAQVTYIGEYDLKGMKIGKWDIMYQQKQMQILQIIKQYVSGGGQYDYIKAQKIGKWIELCEEFEHSNQVTYIGEYDKKAMKVGRWDIWFQEICGKKEYKSIGGGLYDNLGGEKKIGSWIELWKGFQNDSQVTYKGEYNEQGMKVGRWEIWFQQICGKKDYKQIGGGLYDNLEGDKKFGTWIEQWNGFSKDSQLTYKGEYDNKSQKVGRWDILYQGEYDLEFQQIGGGLYKEGQVKIEMWIELWDGFWNEAQVTYNGQYDSKGMKIGRWDIMYCKKGEHQYQQIGGGLYDYEKGQKIGKWIEIFEGFYYRKKVINIGEYDQKGMKVGRWDIWFQEIFEKKEFKQIGGGLYQKGQKVGKWEELDDRFEEQNQVIYKGEYNQKGIKINRWDIFFKREYDKEYKQIGGGFYEEGLKIGDWEELCDKFYLKKYFILIGAYDQKGIKVGLWVERKYDQKKQDLY</sequence>
<keyword evidence="2" id="KW-1185">Reference proteome</keyword>
<organism evidence="1 2">
    <name type="scientific">Paramecium sonneborni</name>
    <dbReference type="NCBI Taxonomy" id="65129"/>
    <lineage>
        <taxon>Eukaryota</taxon>
        <taxon>Sar</taxon>
        <taxon>Alveolata</taxon>
        <taxon>Ciliophora</taxon>
        <taxon>Intramacronucleata</taxon>
        <taxon>Oligohymenophorea</taxon>
        <taxon>Peniculida</taxon>
        <taxon>Parameciidae</taxon>
        <taxon>Paramecium</taxon>
    </lineage>
</organism>
<dbReference type="OrthoDB" id="320641at2759"/>
<dbReference type="PANTHER" id="PTHR33706:SF1">
    <property type="entry name" value="TPR REPEAT PROTEIN"/>
    <property type="match status" value="1"/>
</dbReference>
<comment type="caution">
    <text evidence="1">The sequence shown here is derived from an EMBL/GenBank/DDBJ whole genome shotgun (WGS) entry which is preliminary data.</text>
</comment>
<evidence type="ECO:0000313" key="2">
    <source>
        <dbReference type="Proteomes" id="UP000692954"/>
    </source>
</evidence>
<dbReference type="PANTHER" id="PTHR33706">
    <property type="entry name" value="MORN VARIANT REPEAT PROTEIN"/>
    <property type="match status" value="1"/>
</dbReference>
<evidence type="ECO:0000313" key="1">
    <source>
        <dbReference type="EMBL" id="CAD8112059.1"/>
    </source>
</evidence>
<dbReference type="EMBL" id="CAJJDN010000100">
    <property type="protein sequence ID" value="CAD8112059.1"/>
    <property type="molecule type" value="Genomic_DNA"/>
</dbReference>
<name>A0A8S1Q8U1_9CILI</name>
<dbReference type="AlphaFoldDB" id="A0A8S1Q8U1"/>
<protein>
    <submittedName>
        <fullName evidence="1">Uncharacterized protein</fullName>
    </submittedName>
</protein>